<feature type="domain" description="RRM" evidence="2">
    <location>
        <begin position="112"/>
        <end position="188"/>
    </location>
</feature>
<evidence type="ECO:0008006" key="6">
    <source>
        <dbReference type="Google" id="ProtNLM"/>
    </source>
</evidence>
<dbReference type="EMBL" id="JABANM010003658">
    <property type="protein sequence ID" value="KAF4750483.1"/>
    <property type="molecule type" value="Genomic_DNA"/>
</dbReference>
<organism evidence="4 5">
    <name type="scientific">Perkinsus olseni</name>
    <name type="common">Perkinsus atlanticus</name>
    <dbReference type="NCBI Taxonomy" id="32597"/>
    <lineage>
        <taxon>Eukaryota</taxon>
        <taxon>Sar</taxon>
        <taxon>Alveolata</taxon>
        <taxon>Perkinsozoa</taxon>
        <taxon>Perkinsea</taxon>
        <taxon>Perkinsida</taxon>
        <taxon>Perkinsidae</taxon>
        <taxon>Perkinsus</taxon>
    </lineage>
</organism>
<dbReference type="PROSITE" id="PS50102">
    <property type="entry name" value="RRM"/>
    <property type="match status" value="1"/>
</dbReference>
<reference evidence="4 5" key="1">
    <citation type="submission" date="2020-04" db="EMBL/GenBank/DDBJ databases">
        <title>Perkinsus olseni comparative genomics.</title>
        <authorList>
            <person name="Bogema D.R."/>
        </authorList>
    </citation>
    <scope>NUCLEOTIDE SEQUENCE [LARGE SCALE GENOMIC DNA]</scope>
    <source>
        <strain evidence="4">ATCC PRA-205</strain>
    </source>
</reference>
<proteinExistence type="predicted"/>
<comment type="caution">
    <text evidence="4">The sequence shown here is derived from an EMBL/GenBank/DDBJ whole genome shotgun (WGS) entry which is preliminary data.</text>
</comment>
<protein>
    <recommendedName>
        <fullName evidence="6">CS domain-containing protein</fullName>
    </recommendedName>
</protein>
<dbReference type="Proteomes" id="UP000574390">
    <property type="component" value="Unassembled WGS sequence"/>
</dbReference>
<keyword evidence="1" id="KW-0694">RNA-binding</keyword>
<evidence type="ECO:0000259" key="3">
    <source>
        <dbReference type="PROSITE" id="PS51203"/>
    </source>
</evidence>
<dbReference type="InterPro" id="IPR007052">
    <property type="entry name" value="CS_dom"/>
</dbReference>
<dbReference type="Gene3D" id="2.60.40.790">
    <property type="match status" value="1"/>
</dbReference>
<dbReference type="InterPro" id="IPR008978">
    <property type="entry name" value="HSP20-like_chaperone"/>
</dbReference>
<dbReference type="GO" id="GO:0003723">
    <property type="term" value="F:RNA binding"/>
    <property type="evidence" value="ECO:0007669"/>
    <property type="project" value="UniProtKB-UniRule"/>
</dbReference>
<evidence type="ECO:0000256" key="1">
    <source>
        <dbReference type="PROSITE-ProRule" id="PRU00176"/>
    </source>
</evidence>
<dbReference type="PROSITE" id="PS51203">
    <property type="entry name" value="CS"/>
    <property type="match status" value="1"/>
</dbReference>
<gene>
    <name evidence="4" type="ORF">FOZ62_031917</name>
</gene>
<dbReference type="SUPFAM" id="SSF54928">
    <property type="entry name" value="RNA-binding domain, RBD"/>
    <property type="match status" value="1"/>
</dbReference>
<evidence type="ECO:0000313" key="4">
    <source>
        <dbReference type="EMBL" id="KAF4750483.1"/>
    </source>
</evidence>
<dbReference type="AlphaFoldDB" id="A0A7J6TYW9"/>
<accession>A0A7J6TYW9</accession>
<sequence length="484" mass="53408">MSSAGDGEDAADLYADLTPDADEVVEATPGKKAEDTAASRAVVVFDPLFKEVFVLSKIVDSCLPVTPATVRRRRRDAASREDAEDEEILLNRPIFVGVPSAVGDLHDHEKARTRVLVNLPSNTTEASLRSKLHTAAGPTKSIRMLVGDFDTGEFGGAAAVEFTSAKNAENLSGAKLEGDILVRQPTAREWAALGEGDWPGLSYGRIDPEIQKSLCSADPPDEPRHSPLSASDGSWARAFADQKASRWAHHRLQLSEEGFSIFMLLWRLQPLLFCLALPAATVDESIALQMISEAAAAGRSIRDMVTPEEMEKWINNQWWDAALAAIKLDHEQQPTSGKRTDYFGPPVRKAAREIKARADELVRSLDQNYFRPQRVAPAFQWAQNDTAVFINVKFTRRWNAPGALDIRHPEVNITDSGVQVKAIGEHSGKKHEYILKLGFFDEVDPPLSKWAMASVGKLSATLVKANRRSTWERRTGKIGEVRVR</sequence>
<name>A0A7J6TYW9_PEROL</name>
<evidence type="ECO:0000313" key="5">
    <source>
        <dbReference type="Proteomes" id="UP000574390"/>
    </source>
</evidence>
<evidence type="ECO:0000259" key="2">
    <source>
        <dbReference type="PROSITE" id="PS50102"/>
    </source>
</evidence>
<dbReference type="InterPro" id="IPR035979">
    <property type="entry name" value="RBD_domain_sf"/>
</dbReference>
<dbReference type="SUPFAM" id="SSF49764">
    <property type="entry name" value="HSP20-like chaperones"/>
    <property type="match status" value="1"/>
</dbReference>
<dbReference type="InterPro" id="IPR000504">
    <property type="entry name" value="RRM_dom"/>
</dbReference>
<dbReference type="Pfam" id="PF00076">
    <property type="entry name" value="RRM_1"/>
    <property type="match status" value="1"/>
</dbReference>
<dbReference type="CDD" id="cd06463">
    <property type="entry name" value="p23_like"/>
    <property type="match status" value="1"/>
</dbReference>
<feature type="domain" description="CS" evidence="3">
    <location>
        <begin position="374"/>
        <end position="475"/>
    </location>
</feature>